<evidence type="ECO:0000313" key="10">
    <source>
        <dbReference type="Proteomes" id="UP000824175"/>
    </source>
</evidence>
<evidence type="ECO:0000256" key="4">
    <source>
        <dbReference type="ARBA" id="ARBA00022801"/>
    </source>
</evidence>
<keyword evidence="7" id="KW-0456">Lyase</keyword>
<dbReference type="InterPro" id="IPR003738">
    <property type="entry name" value="SRAP"/>
</dbReference>
<sequence>MCGRFYIYLNRQDPKIQEIFTKASRRQPEIQAHEGDFYPGEMVPVLFGERGRIYACYMRWGIPFQKKRLINARSETIVQKPFFQDHFRLRRCLIPATGFYEWTKQKMAYRFESQTEPTLYFAGIYTPNQEVLITTTAAKEPVKAVHHRMPVMIETSQFKDWLFDSQLAENLLQNQQIHLKHEAVKAD</sequence>
<dbReference type="PANTHER" id="PTHR13604:SF0">
    <property type="entry name" value="ABASIC SITE PROCESSING PROTEIN HMCES"/>
    <property type="match status" value="1"/>
</dbReference>
<reference evidence="9" key="2">
    <citation type="journal article" date="2021" name="PeerJ">
        <title>Extensive microbial diversity within the chicken gut microbiome revealed by metagenomics and culture.</title>
        <authorList>
            <person name="Gilroy R."/>
            <person name="Ravi A."/>
            <person name="Getino M."/>
            <person name="Pursley I."/>
            <person name="Horton D.L."/>
            <person name="Alikhan N.F."/>
            <person name="Baker D."/>
            <person name="Gharbi K."/>
            <person name="Hall N."/>
            <person name="Watson M."/>
            <person name="Adriaenssens E.M."/>
            <person name="Foster-Nyarko E."/>
            <person name="Jarju S."/>
            <person name="Secka A."/>
            <person name="Antonio M."/>
            <person name="Oren A."/>
            <person name="Chaudhuri R.R."/>
            <person name="La Ragione R."/>
            <person name="Hildebrand F."/>
            <person name="Pallen M.J."/>
        </authorList>
    </citation>
    <scope>NUCLEOTIDE SEQUENCE</scope>
    <source>
        <strain evidence="9">CHK195-11698</strain>
    </source>
</reference>
<comment type="caution">
    <text evidence="9">The sequence shown here is derived from an EMBL/GenBank/DDBJ whole genome shotgun (WGS) entry which is preliminary data.</text>
</comment>
<keyword evidence="5" id="KW-0190">Covalent protein-DNA linkage</keyword>
<dbReference type="EC" id="3.4.-.-" evidence="8"/>
<keyword evidence="2 8" id="KW-0645">Protease</keyword>
<reference evidence="9" key="1">
    <citation type="submission" date="2020-10" db="EMBL/GenBank/DDBJ databases">
        <authorList>
            <person name="Gilroy R."/>
        </authorList>
    </citation>
    <scope>NUCLEOTIDE SEQUENCE</scope>
    <source>
        <strain evidence="9">CHK195-11698</strain>
    </source>
</reference>
<dbReference type="Pfam" id="PF02586">
    <property type="entry name" value="SRAP"/>
    <property type="match status" value="1"/>
</dbReference>
<evidence type="ECO:0000256" key="5">
    <source>
        <dbReference type="ARBA" id="ARBA00023124"/>
    </source>
</evidence>
<dbReference type="PANTHER" id="PTHR13604">
    <property type="entry name" value="DC12-RELATED"/>
    <property type="match status" value="1"/>
</dbReference>
<evidence type="ECO:0000256" key="1">
    <source>
        <dbReference type="ARBA" id="ARBA00008136"/>
    </source>
</evidence>
<evidence type="ECO:0000313" key="9">
    <source>
        <dbReference type="EMBL" id="HIU12999.1"/>
    </source>
</evidence>
<name>A0A9D1KZR3_9FIRM</name>
<dbReference type="GO" id="GO:0006508">
    <property type="term" value="P:proteolysis"/>
    <property type="evidence" value="ECO:0007669"/>
    <property type="project" value="UniProtKB-KW"/>
</dbReference>
<dbReference type="GO" id="GO:0008233">
    <property type="term" value="F:peptidase activity"/>
    <property type="evidence" value="ECO:0007669"/>
    <property type="project" value="UniProtKB-KW"/>
</dbReference>
<protein>
    <recommendedName>
        <fullName evidence="8">Abasic site processing protein</fullName>
        <ecNumber evidence="8">3.4.-.-</ecNumber>
    </recommendedName>
</protein>
<comment type="similarity">
    <text evidence="1 8">Belongs to the SOS response-associated peptidase family.</text>
</comment>
<accession>A0A9D1KZR3</accession>
<evidence type="ECO:0000256" key="3">
    <source>
        <dbReference type="ARBA" id="ARBA00022763"/>
    </source>
</evidence>
<dbReference type="EMBL" id="DVMJ01000020">
    <property type="protein sequence ID" value="HIU12999.1"/>
    <property type="molecule type" value="Genomic_DNA"/>
</dbReference>
<evidence type="ECO:0000256" key="8">
    <source>
        <dbReference type="RuleBase" id="RU364100"/>
    </source>
</evidence>
<keyword evidence="6" id="KW-0238">DNA-binding</keyword>
<dbReference type="GO" id="GO:0106300">
    <property type="term" value="P:protein-DNA covalent cross-linking repair"/>
    <property type="evidence" value="ECO:0007669"/>
    <property type="project" value="InterPro"/>
</dbReference>
<dbReference type="Proteomes" id="UP000824175">
    <property type="component" value="Unassembled WGS sequence"/>
</dbReference>
<dbReference type="GO" id="GO:0003697">
    <property type="term" value="F:single-stranded DNA binding"/>
    <property type="evidence" value="ECO:0007669"/>
    <property type="project" value="InterPro"/>
</dbReference>
<dbReference type="Gene3D" id="3.90.1680.10">
    <property type="entry name" value="SOS response associated peptidase-like"/>
    <property type="match status" value="1"/>
</dbReference>
<proteinExistence type="inferred from homology"/>
<dbReference type="AlphaFoldDB" id="A0A9D1KZR3"/>
<dbReference type="InterPro" id="IPR036590">
    <property type="entry name" value="SRAP-like"/>
</dbReference>
<keyword evidence="4 8" id="KW-0378">Hydrolase</keyword>
<evidence type="ECO:0000256" key="2">
    <source>
        <dbReference type="ARBA" id="ARBA00022670"/>
    </source>
</evidence>
<evidence type="ECO:0000256" key="6">
    <source>
        <dbReference type="ARBA" id="ARBA00023125"/>
    </source>
</evidence>
<dbReference type="GO" id="GO:0016829">
    <property type="term" value="F:lyase activity"/>
    <property type="evidence" value="ECO:0007669"/>
    <property type="project" value="UniProtKB-KW"/>
</dbReference>
<keyword evidence="3" id="KW-0227">DNA damage</keyword>
<dbReference type="SUPFAM" id="SSF143081">
    <property type="entry name" value="BB1717-like"/>
    <property type="match status" value="1"/>
</dbReference>
<organism evidence="9 10">
    <name type="scientific">Candidatus Fimiplasma intestinipullorum</name>
    <dbReference type="NCBI Taxonomy" id="2840825"/>
    <lineage>
        <taxon>Bacteria</taxon>
        <taxon>Bacillati</taxon>
        <taxon>Bacillota</taxon>
        <taxon>Clostridia</taxon>
        <taxon>Eubacteriales</taxon>
        <taxon>Candidatus Fimiplasma</taxon>
    </lineage>
</organism>
<evidence type="ECO:0000256" key="7">
    <source>
        <dbReference type="ARBA" id="ARBA00023239"/>
    </source>
</evidence>
<gene>
    <name evidence="9" type="ORF">IAD15_02900</name>
</gene>